<comment type="caution">
    <text evidence="8">The sequence shown here is derived from an EMBL/GenBank/DDBJ whole genome shotgun (WGS) entry which is preliminary data.</text>
</comment>
<keyword evidence="4 5" id="KW-0238">DNA-binding</keyword>
<dbReference type="EMBL" id="SZZH01000001">
    <property type="protein sequence ID" value="TKV60190.1"/>
    <property type="molecule type" value="Genomic_DNA"/>
</dbReference>
<dbReference type="InterPro" id="IPR041664">
    <property type="entry name" value="AAA_16"/>
</dbReference>
<evidence type="ECO:0000313" key="9">
    <source>
        <dbReference type="Proteomes" id="UP000306985"/>
    </source>
</evidence>
<evidence type="ECO:0000256" key="3">
    <source>
        <dbReference type="ARBA" id="ARBA00022840"/>
    </source>
</evidence>
<dbReference type="SMART" id="SM01043">
    <property type="entry name" value="BTAD"/>
    <property type="match status" value="1"/>
</dbReference>
<dbReference type="SMART" id="SM00862">
    <property type="entry name" value="Trans_reg_C"/>
    <property type="match status" value="1"/>
</dbReference>
<accession>A0A4U6QIJ5</accession>
<keyword evidence="2" id="KW-0547">Nucleotide-binding</keyword>
<dbReference type="PROSITE" id="PS51755">
    <property type="entry name" value="OMPR_PHOB"/>
    <property type="match status" value="1"/>
</dbReference>
<name>A0A4U6QIJ5_9ACTN</name>
<dbReference type="SUPFAM" id="SSF52540">
    <property type="entry name" value="P-loop containing nucleoside triphosphate hydrolases"/>
    <property type="match status" value="1"/>
</dbReference>
<protein>
    <recommendedName>
        <fullName evidence="7">OmpR/PhoB-type domain-containing protein</fullName>
    </recommendedName>
</protein>
<dbReference type="SUPFAM" id="SSF46894">
    <property type="entry name" value="C-terminal effector domain of the bipartite response regulators"/>
    <property type="match status" value="1"/>
</dbReference>
<dbReference type="InterPro" id="IPR027417">
    <property type="entry name" value="P-loop_NTPase"/>
</dbReference>
<evidence type="ECO:0000256" key="1">
    <source>
        <dbReference type="ARBA" id="ARBA00005820"/>
    </source>
</evidence>
<feature type="region of interest" description="Disordered" evidence="6">
    <location>
        <begin position="285"/>
        <end position="306"/>
    </location>
</feature>
<gene>
    <name evidence="8" type="ORF">FDO65_00165</name>
</gene>
<dbReference type="OrthoDB" id="134712at2"/>
<evidence type="ECO:0000256" key="5">
    <source>
        <dbReference type="PROSITE-ProRule" id="PRU01091"/>
    </source>
</evidence>
<dbReference type="SUPFAM" id="SSF48452">
    <property type="entry name" value="TPR-like"/>
    <property type="match status" value="1"/>
</dbReference>
<sequence length="1141" mass="122450">MRIADLGALTVWRGEPGSGAPADVGGPKPRALLGVLALLGGRPISAERLAGTVWPDRSPAAALPSLQTYVAKLRQILEPGRAARTPATVLVTSPAGYALHLPTDSIDSRRFATGVPAVHAQLTRPTSGLPTLPPGISGTVAGELRARLTELLDLWRDTPFLDVPDDDRVIAERARLEGLRLVAVEDLALLRMAAGENGPVADALLPLLPDHPVREPLWALTALALARAGRQGDALDTIRRIRRALADELGIDPGPGLQDVETAVLRQDERLHWQLAMPITVSTRPPVDAVAAPPDRTDDTAHDWPLVGRDPELAELDVVLRRATSGRTTAALIVGEAGIGKTRLIDALTTRARVAGMTVVTATCSADSGAPPLWPWRRLLSQLDTATTADGLSPNPLPDLDVVTPFLDDDPADEGTRFRWWEAVVVRLREAAGTTPLVVVLDDLHWADPSTLSLLQHVVDRCRTARLAVVLGRRPVPDPAPPLAVLGESLARHDALRLDLAGLRPPDIEALLRATSPGLEETPVKRSADDLWARTKGNAFFVTELIRLSRQGGATGDIPTSVGDVVRSRLQQLPAPSRETTLAAAVVGQRFDALLLSAVTGQEPDVVLEAMEPAVTAGLIAEIDAARYAFAHALVRDAVVSSLPLTRRSRHHAAVAKALEEGHTLDPATARSEAVRHWIAAGPLYAGRAWRAAAAVAADAAALRAWDEAAALLRDATLAAATDPLATDQQRYDLHMQRADVCRWRADQDGLDEALLAAYDTAAARGDVERAARAAIGTIEAAVWLPRVFDTVEPRIVDALRHCLRELPSRESELGCRVMLALASELYYADAPQERAALVEQGLAVARRLDEPDLLVWAMTAAFQATWRPGTREERFGLAREAVAAAERTGEARHLAIARYLLAAAAGETGRIDVMWEQIRRGREVCQAHSLTSPLVALGWLEAPWLALQGDVARAWELTAASAQLMEMTSMPHKATAPASTALVLQMITDDIRPETVDAFAAMAEHSHLPMHTTLLWMLVRTGRRDEADLHLRTRGVPRPKDTWMRSSLDAQIAEIAAALGDVDLAAGVYGRLAEQAGTPAAAGASSAMGPIDTYLAVAAATTGERAVAARHADDAQRLCEQWAIPLAAQRLADFRSRYGF</sequence>
<dbReference type="InterPro" id="IPR011990">
    <property type="entry name" value="TPR-like_helical_dom_sf"/>
</dbReference>
<organism evidence="8 9">
    <name type="scientific">Nakamurella flava</name>
    <dbReference type="NCBI Taxonomy" id="2576308"/>
    <lineage>
        <taxon>Bacteria</taxon>
        <taxon>Bacillati</taxon>
        <taxon>Actinomycetota</taxon>
        <taxon>Actinomycetes</taxon>
        <taxon>Nakamurellales</taxon>
        <taxon>Nakamurellaceae</taxon>
        <taxon>Nakamurella</taxon>
    </lineage>
</organism>
<dbReference type="Gene3D" id="1.25.40.10">
    <property type="entry name" value="Tetratricopeptide repeat domain"/>
    <property type="match status" value="1"/>
</dbReference>
<comment type="similarity">
    <text evidence="1">Belongs to the AfsR/DnrI/RedD regulatory family.</text>
</comment>
<evidence type="ECO:0000259" key="7">
    <source>
        <dbReference type="PROSITE" id="PS51755"/>
    </source>
</evidence>
<dbReference type="InterPro" id="IPR036388">
    <property type="entry name" value="WH-like_DNA-bd_sf"/>
</dbReference>
<dbReference type="GO" id="GO:0004016">
    <property type="term" value="F:adenylate cyclase activity"/>
    <property type="evidence" value="ECO:0007669"/>
    <property type="project" value="TreeGrafter"/>
</dbReference>
<dbReference type="Pfam" id="PF13191">
    <property type="entry name" value="AAA_16"/>
    <property type="match status" value="1"/>
</dbReference>
<feature type="DNA-binding region" description="OmpR/PhoB-type" evidence="5">
    <location>
        <begin position="1"/>
        <end position="101"/>
    </location>
</feature>
<dbReference type="GO" id="GO:0000160">
    <property type="term" value="P:phosphorelay signal transduction system"/>
    <property type="evidence" value="ECO:0007669"/>
    <property type="project" value="InterPro"/>
</dbReference>
<feature type="compositionally biased region" description="Low complexity" evidence="6">
    <location>
        <begin position="285"/>
        <end position="294"/>
    </location>
</feature>
<keyword evidence="3" id="KW-0067">ATP-binding</keyword>
<dbReference type="CDD" id="cd15831">
    <property type="entry name" value="BTAD"/>
    <property type="match status" value="1"/>
</dbReference>
<evidence type="ECO:0000256" key="6">
    <source>
        <dbReference type="SAM" id="MobiDB-lite"/>
    </source>
</evidence>
<feature type="domain" description="OmpR/PhoB-type" evidence="7">
    <location>
        <begin position="1"/>
        <end position="101"/>
    </location>
</feature>
<keyword evidence="9" id="KW-1185">Reference proteome</keyword>
<dbReference type="GO" id="GO:0005524">
    <property type="term" value="F:ATP binding"/>
    <property type="evidence" value="ECO:0007669"/>
    <property type="project" value="UniProtKB-KW"/>
</dbReference>
<evidence type="ECO:0000256" key="2">
    <source>
        <dbReference type="ARBA" id="ARBA00022741"/>
    </source>
</evidence>
<dbReference type="PANTHER" id="PTHR16305:SF35">
    <property type="entry name" value="TRANSCRIPTIONAL ACTIVATOR DOMAIN"/>
    <property type="match status" value="1"/>
</dbReference>
<reference evidence="8 9" key="1">
    <citation type="submission" date="2019-05" db="EMBL/GenBank/DDBJ databases">
        <title>Nakamurella sp. N5BH11, whole genome shotgun sequence.</title>
        <authorList>
            <person name="Tuo L."/>
        </authorList>
    </citation>
    <scope>NUCLEOTIDE SEQUENCE [LARGE SCALE GENOMIC DNA]</scope>
    <source>
        <strain evidence="8 9">N5BH11</strain>
    </source>
</reference>
<dbReference type="AlphaFoldDB" id="A0A4U6QIJ5"/>
<proteinExistence type="inferred from homology"/>
<dbReference type="InterPro" id="IPR001867">
    <property type="entry name" value="OmpR/PhoB-type_DNA-bd"/>
</dbReference>
<evidence type="ECO:0000256" key="4">
    <source>
        <dbReference type="ARBA" id="ARBA00023125"/>
    </source>
</evidence>
<dbReference type="GO" id="GO:0005737">
    <property type="term" value="C:cytoplasm"/>
    <property type="evidence" value="ECO:0007669"/>
    <property type="project" value="TreeGrafter"/>
</dbReference>
<dbReference type="Proteomes" id="UP000306985">
    <property type="component" value="Unassembled WGS sequence"/>
</dbReference>
<dbReference type="RefSeq" id="WP_137447493.1">
    <property type="nucleotide sequence ID" value="NZ_SZZH01000001.1"/>
</dbReference>
<evidence type="ECO:0000313" key="8">
    <source>
        <dbReference type="EMBL" id="TKV60190.1"/>
    </source>
</evidence>
<dbReference type="Gene3D" id="3.40.50.300">
    <property type="entry name" value="P-loop containing nucleotide triphosphate hydrolases"/>
    <property type="match status" value="1"/>
</dbReference>
<dbReference type="GO" id="GO:0003677">
    <property type="term" value="F:DNA binding"/>
    <property type="evidence" value="ECO:0007669"/>
    <property type="project" value="UniProtKB-UniRule"/>
</dbReference>
<dbReference type="InterPro" id="IPR016032">
    <property type="entry name" value="Sig_transdc_resp-reg_C-effctor"/>
</dbReference>
<dbReference type="InterPro" id="IPR005158">
    <property type="entry name" value="BTAD"/>
</dbReference>
<dbReference type="Pfam" id="PF03704">
    <property type="entry name" value="BTAD"/>
    <property type="match status" value="1"/>
</dbReference>
<dbReference type="Gene3D" id="1.10.10.10">
    <property type="entry name" value="Winged helix-like DNA-binding domain superfamily/Winged helix DNA-binding domain"/>
    <property type="match status" value="1"/>
</dbReference>
<dbReference type="GO" id="GO:0006355">
    <property type="term" value="P:regulation of DNA-templated transcription"/>
    <property type="evidence" value="ECO:0007669"/>
    <property type="project" value="InterPro"/>
</dbReference>
<dbReference type="PANTHER" id="PTHR16305">
    <property type="entry name" value="TESTICULAR SOLUBLE ADENYLYL CYCLASE"/>
    <property type="match status" value="1"/>
</dbReference>